<name>A0A6L5Q9W6_9BURK</name>
<dbReference type="NCBIfam" id="TIGR03109">
    <property type="entry name" value="exosort_XrtA"/>
    <property type="match status" value="1"/>
</dbReference>
<dbReference type="Pfam" id="PF11984">
    <property type="entry name" value="DUF3485"/>
    <property type="match status" value="1"/>
</dbReference>
<evidence type="ECO:0000256" key="8">
    <source>
        <dbReference type="SAM" id="Phobius"/>
    </source>
</evidence>
<evidence type="ECO:0000256" key="6">
    <source>
        <dbReference type="ARBA" id="ARBA00022989"/>
    </source>
</evidence>
<dbReference type="InterPro" id="IPR014263">
    <property type="entry name" value="Methanolan_biosynth_EpsI"/>
</dbReference>
<dbReference type="GO" id="GO:0008233">
    <property type="term" value="F:peptidase activity"/>
    <property type="evidence" value="ECO:0007669"/>
    <property type="project" value="UniProtKB-KW"/>
</dbReference>
<dbReference type="Proteomes" id="UP000481037">
    <property type="component" value="Unassembled WGS sequence"/>
</dbReference>
<feature type="transmembrane region" description="Helical" evidence="8">
    <location>
        <begin position="264"/>
        <end position="285"/>
    </location>
</feature>
<gene>
    <name evidence="10" type="primary">xrtA</name>
    <name evidence="10" type="ORF">GJ697_01210</name>
</gene>
<evidence type="ECO:0000256" key="5">
    <source>
        <dbReference type="ARBA" id="ARBA00022801"/>
    </source>
</evidence>
<evidence type="ECO:0000256" key="2">
    <source>
        <dbReference type="ARBA" id="ARBA00022475"/>
    </source>
</evidence>
<feature type="transmembrane region" description="Helical" evidence="8">
    <location>
        <begin position="93"/>
        <end position="112"/>
    </location>
</feature>
<dbReference type="AlphaFoldDB" id="A0A6L5Q9W6"/>
<evidence type="ECO:0000256" key="7">
    <source>
        <dbReference type="ARBA" id="ARBA00023136"/>
    </source>
</evidence>
<keyword evidence="3" id="KW-0645">Protease</keyword>
<dbReference type="RefSeq" id="WP_154361782.1">
    <property type="nucleotide sequence ID" value="NZ_WKJM01000001.1"/>
</dbReference>
<dbReference type="InterPro" id="IPR026392">
    <property type="entry name" value="Exo/Archaeosortase_dom"/>
</dbReference>
<dbReference type="NCBIfam" id="TIGR04178">
    <property type="entry name" value="exo_archaeo"/>
    <property type="match status" value="1"/>
</dbReference>
<dbReference type="Pfam" id="PF09721">
    <property type="entry name" value="Exosortase_EpsH"/>
    <property type="match status" value="1"/>
</dbReference>
<protein>
    <submittedName>
        <fullName evidence="10">Exosortase A</fullName>
        <ecNumber evidence="10">3.4.22.-</ecNumber>
    </submittedName>
</protein>
<reference evidence="10 11" key="1">
    <citation type="submission" date="2019-11" db="EMBL/GenBank/DDBJ databases">
        <title>Novel species isolated from a subtropical stream in China.</title>
        <authorList>
            <person name="Lu H."/>
        </authorList>
    </citation>
    <scope>NUCLEOTIDE SEQUENCE [LARGE SCALE GENOMIC DNA]</scope>
    <source>
        <strain evidence="10 11">FT25W</strain>
    </source>
</reference>
<keyword evidence="11" id="KW-1185">Reference proteome</keyword>
<feature type="transmembrane region" description="Helical" evidence="8">
    <location>
        <begin position="118"/>
        <end position="146"/>
    </location>
</feature>
<dbReference type="GO" id="GO:0006508">
    <property type="term" value="P:proteolysis"/>
    <property type="evidence" value="ECO:0007669"/>
    <property type="project" value="UniProtKB-KW"/>
</dbReference>
<evidence type="ECO:0000313" key="11">
    <source>
        <dbReference type="Proteomes" id="UP000481037"/>
    </source>
</evidence>
<dbReference type="InterPro" id="IPR019127">
    <property type="entry name" value="Exosortase"/>
</dbReference>
<dbReference type="NCBIfam" id="TIGR02602">
    <property type="entry name" value="8TM_EpsH"/>
    <property type="match status" value="1"/>
</dbReference>
<keyword evidence="6 8" id="KW-1133">Transmembrane helix</keyword>
<keyword evidence="7 8" id="KW-0472">Membrane</keyword>
<comment type="caution">
    <text evidence="10">The sequence shown here is derived from an EMBL/GenBank/DDBJ whole genome shotgun (WGS) entry which is preliminary data.</text>
</comment>
<evidence type="ECO:0000256" key="3">
    <source>
        <dbReference type="ARBA" id="ARBA00022670"/>
    </source>
</evidence>
<feature type="transmembrane region" description="Helical" evidence="8">
    <location>
        <begin position="158"/>
        <end position="179"/>
    </location>
</feature>
<dbReference type="NCBIfam" id="TIGR02914">
    <property type="entry name" value="EpsI_fam"/>
    <property type="match status" value="1"/>
</dbReference>
<feature type="transmembrane region" description="Helical" evidence="8">
    <location>
        <begin position="199"/>
        <end position="218"/>
    </location>
</feature>
<sequence>MKTGRAALLSPPHATPVQPGASLQPAHICLALTLAAVLIIHLPTVSAIVTLWIRSATFTHGFLILPVAGWLIWRRRAQLATVARRPWPPGLPLIAALGAVWMLSAVASVQVLQQYCLVLTGIAAVATVLGRALATAIAFPLAYTLLTVPFGEVLMPALIDFTARFTVALLQLIGIPVFHDNNFIALPTGNWAVADACSGLRYLIASLALGMLYAGVNYHSAGKRLIFITISLLLPILANGLRACMVVLIGHWSNMKLASGVDHLIYGWVFFGVVMAMLFWFGAYWRDAEPAAQASATGVAPPQVAPTAQFIRVAVAIVALSAIWPLLAALVLRAPSDATAEPPLTLAAPPAPWRASPMRAGDWHMLHKGRPQRVSQRYSDGQRTVTLQLTWYRHQSEGAELLAQVQRTVVSGAPQWEEVSAAQRTVSVAGRRLAIRQSVQQAANYKLLVWRWYRQGGVETASPQLLKLLLAKAKLSGGNDGGAEIVVAAAYDDQPANAEAAMRDLLAAMLPAIDQGLRHVDR</sequence>
<evidence type="ECO:0000259" key="9">
    <source>
        <dbReference type="Pfam" id="PF11984"/>
    </source>
</evidence>
<keyword evidence="2" id="KW-1003">Cell membrane</keyword>
<dbReference type="EMBL" id="WKJM01000001">
    <property type="protein sequence ID" value="MRX06449.1"/>
    <property type="molecule type" value="Genomic_DNA"/>
</dbReference>
<organism evidence="10 11">
    <name type="scientific">Duganella alba</name>
    <dbReference type="NCBI Taxonomy" id="2666081"/>
    <lineage>
        <taxon>Bacteria</taxon>
        <taxon>Pseudomonadati</taxon>
        <taxon>Pseudomonadota</taxon>
        <taxon>Betaproteobacteria</taxon>
        <taxon>Burkholderiales</taxon>
        <taxon>Oxalobacteraceae</taxon>
        <taxon>Telluria group</taxon>
        <taxon>Duganella</taxon>
    </lineage>
</organism>
<dbReference type="InterPro" id="IPR017540">
    <property type="entry name" value="Exosortase-1"/>
</dbReference>
<keyword evidence="5 10" id="KW-0378">Hydrolase</keyword>
<dbReference type="GO" id="GO:0005886">
    <property type="term" value="C:plasma membrane"/>
    <property type="evidence" value="ECO:0007669"/>
    <property type="project" value="UniProtKB-SubCell"/>
</dbReference>
<evidence type="ECO:0000256" key="1">
    <source>
        <dbReference type="ARBA" id="ARBA00004651"/>
    </source>
</evidence>
<evidence type="ECO:0000256" key="4">
    <source>
        <dbReference type="ARBA" id="ARBA00022692"/>
    </source>
</evidence>
<dbReference type="EC" id="3.4.22.-" evidence="10"/>
<feature type="transmembrane region" description="Helical" evidence="8">
    <location>
        <begin position="28"/>
        <end position="49"/>
    </location>
</feature>
<keyword evidence="4 8" id="KW-0812">Transmembrane</keyword>
<comment type="subcellular location">
    <subcellularLocation>
        <location evidence="1">Cell membrane</location>
        <topology evidence="1">Multi-pass membrane protein</topology>
    </subcellularLocation>
</comment>
<evidence type="ECO:0000313" key="10">
    <source>
        <dbReference type="EMBL" id="MRX06449.1"/>
    </source>
</evidence>
<feature type="domain" description="Methanolan biosynthesis EpsI" evidence="9">
    <location>
        <begin position="317"/>
        <end position="514"/>
    </location>
</feature>
<proteinExistence type="predicted"/>
<dbReference type="InterPro" id="IPR013426">
    <property type="entry name" value="EpsH-like"/>
</dbReference>
<feature type="transmembrane region" description="Helical" evidence="8">
    <location>
        <begin position="55"/>
        <end position="73"/>
    </location>
</feature>
<feature type="transmembrane region" description="Helical" evidence="8">
    <location>
        <begin position="225"/>
        <end position="252"/>
    </location>
</feature>
<accession>A0A6L5Q9W6</accession>
<feature type="transmembrane region" description="Helical" evidence="8">
    <location>
        <begin position="310"/>
        <end position="332"/>
    </location>
</feature>